<dbReference type="OrthoDB" id="5450497at2"/>
<reference evidence="1 2" key="1">
    <citation type="submission" date="2018-06" db="EMBL/GenBank/DDBJ databases">
        <title>Genomic Encyclopedia of Type Strains, Phase III (KMG-III): the genomes of soil and plant-associated and newly described type strains.</title>
        <authorList>
            <person name="Whitman W."/>
        </authorList>
    </citation>
    <scope>NUCLEOTIDE SEQUENCE [LARGE SCALE GENOMIC DNA]</scope>
    <source>
        <strain evidence="1 2">JA737</strain>
    </source>
</reference>
<dbReference type="EMBL" id="QJTK01000001">
    <property type="protein sequence ID" value="PYF13157.1"/>
    <property type="molecule type" value="Genomic_DNA"/>
</dbReference>
<accession>A0A318U3I6</accession>
<keyword evidence="2" id="KW-1185">Reference proteome</keyword>
<organism evidence="1 2">
    <name type="scientific">Rhodobacter viridis</name>
    <dbReference type="NCBI Taxonomy" id="1054202"/>
    <lineage>
        <taxon>Bacteria</taxon>
        <taxon>Pseudomonadati</taxon>
        <taxon>Pseudomonadota</taxon>
        <taxon>Alphaproteobacteria</taxon>
        <taxon>Rhodobacterales</taxon>
        <taxon>Rhodobacter group</taxon>
        <taxon>Rhodobacter</taxon>
    </lineage>
</organism>
<evidence type="ECO:0000313" key="1">
    <source>
        <dbReference type="EMBL" id="PYF13157.1"/>
    </source>
</evidence>
<comment type="caution">
    <text evidence="1">The sequence shown here is derived from an EMBL/GenBank/DDBJ whole genome shotgun (WGS) entry which is preliminary data.</text>
</comment>
<protein>
    <submittedName>
        <fullName evidence="1">Uncharacterized protein</fullName>
    </submittedName>
</protein>
<dbReference type="RefSeq" id="WP_110804156.1">
    <property type="nucleotide sequence ID" value="NZ_QJTK01000001.1"/>
</dbReference>
<gene>
    <name evidence="1" type="ORF">C8J30_101544</name>
</gene>
<sequence>MTARICTVPNCGSPAASDFSPHCRRHKRTLRRHGAPDQSGVTKTELAPYLARIEARIARNPTNETWPLMEEIWASIVAEAGATASRRIGNRYERSAANEIVSIAQDVSPATVIATVLAMVLMWHDRPLRFRTDDALRVQIARRVRALSSRHVGLRYDHRTGQQVRIYREMTPKAAAILGRKLMTAFGAIGLRLADLDARDSKAATEAKQRLATAISQLQ</sequence>
<dbReference type="AlphaFoldDB" id="A0A318U3I6"/>
<dbReference type="Proteomes" id="UP000247727">
    <property type="component" value="Unassembled WGS sequence"/>
</dbReference>
<evidence type="ECO:0000313" key="2">
    <source>
        <dbReference type="Proteomes" id="UP000247727"/>
    </source>
</evidence>
<name>A0A318U3I6_9RHOB</name>
<proteinExistence type="predicted"/>